<dbReference type="EMBL" id="JXKD01000003">
    <property type="protein sequence ID" value="OJG11519.1"/>
    <property type="molecule type" value="Genomic_DNA"/>
</dbReference>
<dbReference type="NCBIfam" id="NF007806">
    <property type="entry name" value="PRK10513.1"/>
    <property type="match status" value="1"/>
</dbReference>
<dbReference type="Gene3D" id="3.30.1240.10">
    <property type="match status" value="1"/>
</dbReference>
<dbReference type="Gene3D" id="3.40.50.1000">
    <property type="entry name" value="HAD superfamily/HAD-like"/>
    <property type="match status" value="1"/>
</dbReference>
<protein>
    <submittedName>
        <fullName evidence="1">HAD superfamily hydrolase</fullName>
    </submittedName>
</protein>
<dbReference type="AlphaFoldDB" id="A0A1L8QVJ9"/>
<dbReference type="SUPFAM" id="SSF56784">
    <property type="entry name" value="HAD-like"/>
    <property type="match status" value="1"/>
</dbReference>
<dbReference type="GO" id="GO:0005829">
    <property type="term" value="C:cytosol"/>
    <property type="evidence" value="ECO:0007669"/>
    <property type="project" value="TreeGrafter"/>
</dbReference>
<dbReference type="RefSeq" id="WP_071874257.1">
    <property type="nucleotide sequence ID" value="NZ_JBHSHF010000014.1"/>
</dbReference>
<dbReference type="InterPro" id="IPR036412">
    <property type="entry name" value="HAD-like_sf"/>
</dbReference>
<accession>A0A1L8QVJ9</accession>
<dbReference type="InterPro" id="IPR023214">
    <property type="entry name" value="HAD_sf"/>
</dbReference>
<keyword evidence="2" id="KW-1185">Reference proteome</keyword>
<dbReference type="Proteomes" id="UP000182149">
    <property type="component" value="Unassembled WGS sequence"/>
</dbReference>
<proteinExistence type="predicted"/>
<dbReference type="Pfam" id="PF08282">
    <property type="entry name" value="Hydrolase_3"/>
    <property type="match status" value="1"/>
</dbReference>
<comment type="caution">
    <text evidence="1">The sequence shown here is derived from an EMBL/GenBank/DDBJ whole genome shotgun (WGS) entry which is preliminary data.</text>
</comment>
<gene>
    <name evidence="1" type="ORF">RU93_GL001514</name>
</gene>
<dbReference type="NCBIfam" id="TIGR01484">
    <property type="entry name" value="HAD-SF-IIB"/>
    <property type="match status" value="1"/>
</dbReference>
<keyword evidence="1" id="KW-0378">Hydrolase</keyword>
<dbReference type="STRING" id="328396.RU93_GL001514"/>
<dbReference type="PROSITE" id="PS01229">
    <property type="entry name" value="COF_2"/>
    <property type="match status" value="1"/>
</dbReference>
<dbReference type="InterPro" id="IPR006379">
    <property type="entry name" value="HAD-SF_hydro_IIB"/>
</dbReference>
<dbReference type="OrthoDB" id="9790031at2"/>
<name>A0A1L8QVJ9_9ENTE</name>
<dbReference type="PROSITE" id="PS01228">
    <property type="entry name" value="COF_1"/>
    <property type="match status" value="1"/>
</dbReference>
<organism evidence="1 2">
    <name type="scientific">Enterococcus aquimarinus</name>
    <dbReference type="NCBI Taxonomy" id="328396"/>
    <lineage>
        <taxon>Bacteria</taxon>
        <taxon>Bacillati</taxon>
        <taxon>Bacillota</taxon>
        <taxon>Bacilli</taxon>
        <taxon>Lactobacillales</taxon>
        <taxon>Enterococcaceae</taxon>
        <taxon>Enterococcus</taxon>
    </lineage>
</organism>
<dbReference type="SFLD" id="SFLDG01140">
    <property type="entry name" value="C2.B:_Phosphomannomutase_and_P"/>
    <property type="match status" value="1"/>
</dbReference>
<reference evidence="1 2" key="1">
    <citation type="submission" date="2014-12" db="EMBL/GenBank/DDBJ databases">
        <title>Draft genome sequences of 29 type strains of Enterococci.</title>
        <authorList>
            <person name="Zhong Z."/>
            <person name="Sun Z."/>
            <person name="Liu W."/>
            <person name="Zhang W."/>
            <person name="Zhang H."/>
        </authorList>
    </citation>
    <scope>NUCLEOTIDE SEQUENCE [LARGE SCALE GENOMIC DNA]</scope>
    <source>
        <strain evidence="1 2">DSM 17690</strain>
    </source>
</reference>
<evidence type="ECO:0000313" key="2">
    <source>
        <dbReference type="Proteomes" id="UP000182149"/>
    </source>
</evidence>
<sequence length="271" mass="30394">MSIKLIAIDIDGTLLNSQHHLTNEVKETLKKAEEKGVKIVLCTGRPLTGVQDLIAELDLYSDNDYVVTYNGSLIQKTKTKEVVSKFELAHEDYLAIDGLARKLNIHLHTETEDTMFTSNRDISRYTVLESHLVNMPLKYRTQEEMTEDLTIIKMMMIDEPELLDQAITLIPEEFYERYTIVKSTPYFLEFLNKKVDKGAAIHLLATHLGIEASEVMALGDNENDLPMIQYAGLGIAMGNATENVKNAASFITTSNDEHGVAVAIEKFVLNG</sequence>
<dbReference type="PANTHER" id="PTHR10000">
    <property type="entry name" value="PHOSPHOSERINE PHOSPHATASE"/>
    <property type="match status" value="1"/>
</dbReference>
<dbReference type="InterPro" id="IPR000150">
    <property type="entry name" value="Cof"/>
</dbReference>
<dbReference type="PANTHER" id="PTHR10000:SF8">
    <property type="entry name" value="HAD SUPERFAMILY HYDROLASE-LIKE, TYPE 3"/>
    <property type="match status" value="1"/>
</dbReference>
<dbReference type="GO" id="GO:0000287">
    <property type="term" value="F:magnesium ion binding"/>
    <property type="evidence" value="ECO:0007669"/>
    <property type="project" value="TreeGrafter"/>
</dbReference>
<dbReference type="SFLD" id="SFLDG01144">
    <property type="entry name" value="C2.B.4:_PGP_Like"/>
    <property type="match status" value="1"/>
</dbReference>
<evidence type="ECO:0000313" key="1">
    <source>
        <dbReference type="EMBL" id="OJG11519.1"/>
    </source>
</evidence>
<dbReference type="GO" id="GO:0016791">
    <property type="term" value="F:phosphatase activity"/>
    <property type="evidence" value="ECO:0007669"/>
    <property type="project" value="TreeGrafter"/>
</dbReference>
<dbReference type="CDD" id="cd07516">
    <property type="entry name" value="HAD_Pase"/>
    <property type="match status" value="1"/>
</dbReference>
<dbReference type="SFLD" id="SFLDS00003">
    <property type="entry name" value="Haloacid_Dehalogenase"/>
    <property type="match status" value="1"/>
</dbReference>
<dbReference type="NCBIfam" id="TIGR00099">
    <property type="entry name" value="Cof-subfamily"/>
    <property type="match status" value="1"/>
</dbReference>